<reference evidence="1 2" key="1">
    <citation type="submission" date="2016-05" db="EMBL/GenBank/DDBJ databases">
        <title>Comparative analysis of secretome profiles of manganese(II)-oxidizing ascomycete fungi.</title>
        <authorList>
            <consortium name="DOE Joint Genome Institute"/>
            <person name="Zeiner C.A."/>
            <person name="Purvine S.O."/>
            <person name="Zink E.M."/>
            <person name="Wu S."/>
            <person name="Pasa-Tolic L."/>
            <person name="Chaput D.L."/>
            <person name="Haridas S."/>
            <person name="Grigoriev I.V."/>
            <person name="Santelli C.M."/>
            <person name="Hansel C.M."/>
        </authorList>
    </citation>
    <scope>NUCLEOTIDE SEQUENCE [LARGE SCALE GENOMIC DNA]</scope>
    <source>
        <strain evidence="1 2">AP3s5-JAC2a</strain>
    </source>
</reference>
<dbReference type="AlphaFoldDB" id="A0A177C9J9"/>
<accession>A0A177C9J9</accession>
<proteinExistence type="predicted"/>
<dbReference type="InParanoid" id="A0A177C9J9"/>
<organism evidence="1 2">
    <name type="scientific">Paraphaeosphaeria sporulosa</name>
    <dbReference type="NCBI Taxonomy" id="1460663"/>
    <lineage>
        <taxon>Eukaryota</taxon>
        <taxon>Fungi</taxon>
        <taxon>Dikarya</taxon>
        <taxon>Ascomycota</taxon>
        <taxon>Pezizomycotina</taxon>
        <taxon>Dothideomycetes</taxon>
        <taxon>Pleosporomycetidae</taxon>
        <taxon>Pleosporales</taxon>
        <taxon>Massarineae</taxon>
        <taxon>Didymosphaeriaceae</taxon>
        <taxon>Paraphaeosphaeria</taxon>
    </lineage>
</organism>
<dbReference type="EMBL" id="KV441554">
    <property type="protein sequence ID" value="OAG03400.1"/>
    <property type="molecule type" value="Genomic_DNA"/>
</dbReference>
<dbReference type="GeneID" id="28771086"/>
<dbReference type="RefSeq" id="XP_018033765.1">
    <property type="nucleotide sequence ID" value="XM_018187600.1"/>
</dbReference>
<evidence type="ECO:0000313" key="2">
    <source>
        <dbReference type="Proteomes" id="UP000077069"/>
    </source>
</evidence>
<name>A0A177C9J9_9PLEO</name>
<protein>
    <submittedName>
        <fullName evidence="1">Uncharacterized protein</fullName>
    </submittedName>
</protein>
<evidence type="ECO:0000313" key="1">
    <source>
        <dbReference type="EMBL" id="OAG03400.1"/>
    </source>
</evidence>
<sequence length="147" mass="16302">MVHTYKHRVHAARTRRRWTCMSPLAAAAAAAAAATARLLSIDEPRSEPVHFAARAMLVHRRALPQTAAWKSTWPANTVFPSPWVQRTTPLHGTAVAQCHPVTTACLHVHSPRSTHTRSNTTTRCAPRSERTAFDSSLSVIIVRRRLS</sequence>
<dbReference type="Proteomes" id="UP000077069">
    <property type="component" value="Unassembled WGS sequence"/>
</dbReference>
<gene>
    <name evidence="1" type="ORF">CC84DRAFT_835682</name>
</gene>
<keyword evidence="2" id="KW-1185">Reference proteome</keyword>